<name>A0ABX2G465_9BURK</name>
<protein>
    <submittedName>
        <fullName evidence="1">CRISPR-associated protein Csd1</fullName>
    </submittedName>
</protein>
<comment type="caution">
    <text evidence="1">The sequence shown here is derived from an EMBL/GenBank/DDBJ whole genome shotgun (WGS) entry which is preliminary data.</text>
</comment>
<evidence type="ECO:0000313" key="1">
    <source>
        <dbReference type="EMBL" id="NRT56214.1"/>
    </source>
</evidence>
<sequence length="598" mass="65566">MILQALHGYYERRMRDPDPARRLPAAGLEEKEIPFILELAPDGRLVGISDTRTQEGKKKLARRYQVPQGVKKTSGVAANLLWDTAEYVLGLDTKGKPQRVAEQVAAFRQRVDQLAQRVPEDAGLAAVQRFLAGQPLADAQSQPQWAEIAEVNPIVSFRLKDDIDLVCQRPGVIGAVSAAGPKDDAPGAALVCLITGDSAEPERLHSAVKGVWGAQTSGANIVSFNLDAFRSFGKEQGANAPVSPTAAFAYTTALNSLLAKGSRQRMQVGDASTVFWAQSGQDSDFEDAFASFFDADHDNPDEHTEQVRALFDALQSGQFDGAGGTRRFYVLGLAPNAARIAIRFWHAAPLHEIAVRIRQWFDDLELQRGPHDPEFPPLFRLLTAIALQGKADNVPPNLGGDVMRAILTGGPFPALWLNAAVQRCRAERHVSYLRACVIKACLNRAIRFQNPKSEEVYRPMLDLDNMNTGYRLGRLFATLEKIQEEASPGLNATIRERYYGAASSTPVAVFTTLMRLKNHHLAKLTNRGRATNFEKLIAEIVGGLDDFPTHMALPDQGRFALGYYHQRQDFFTKSEASKAAACATAAETTETTETTQGD</sequence>
<reference evidence="1 2" key="1">
    <citation type="submission" date="2020-05" db="EMBL/GenBank/DDBJ databases">
        <title>Genomic Encyclopedia of Type Strains, Phase IV (KMG-V): Genome sequencing to study the core and pangenomes of soil and plant-associated prokaryotes.</title>
        <authorList>
            <person name="Whitman W."/>
        </authorList>
    </citation>
    <scope>NUCLEOTIDE SEQUENCE [LARGE SCALE GENOMIC DNA]</scope>
    <source>
        <strain evidence="1 2">C29</strain>
    </source>
</reference>
<evidence type="ECO:0000313" key="2">
    <source>
        <dbReference type="Proteomes" id="UP001516061"/>
    </source>
</evidence>
<gene>
    <name evidence="1" type="ORF">HNQ01_001950</name>
</gene>
<keyword evidence="2" id="KW-1185">Reference proteome</keyword>
<dbReference type="RefSeq" id="WP_173805187.1">
    <property type="nucleotide sequence ID" value="NZ_JABSNM010000007.1"/>
</dbReference>
<dbReference type="Proteomes" id="UP001516061">
    <property type="component" value="Unassembled WGS sequence"/>
</dbReference>
<dbReference type="Pfam" id="PF09709">
    <property type="entry name" value="Cas_Csd1"/>
    <property type="match status" value="1"/>
</dbReference>
<dbReference type="CDD" id="cd09757">
    <property type="entry name" value="Cas8c_I-C"/>
    <property type="match status" value="1"/>
</dbReference>
<accession>A0ABX2G465</accession>
<proteinExistence type="predicted"/>
<dbReference type="EMBL" id="JABSNM010000007">
    <property type="protein sequence ID" value="NRT56214.1"/>
    <property type="molecule type" value="Genomic_DNA"/>
</dbReference>
<organism evidence="1 2">
    <name type="scientific">Sphaerotilus uruguayifluvii</name>
    <dbReference type="NCBI Taxonomy" id="2735897"/>
    <lineage>
        <taxon>Bacteria</taxon>
        <taxon>Pseudomonadati</taxon>
        <taxon>Pseudomonadota</taxon>
        <taxon>Betaproteobacteria</taxon>
        <taxon>Burkholderiales</taxon>
        <taxon>Sphaerotilaceae</taxon>
        <taxon>Sphaerotilus</taxon>
    </lineage>
</organism>
<dbReference type="NCBIfam" id="TIGR01863">
    <property type="entry name" value="cas_Csd1"/>
    <property type="match status" value="1"/>
</dbReference>
<dbReference type="InterPro" id="IPR010144">
    <property type="entry name" value="CRISPR-assoc_prot_Csd1-typ"/>
</dbReference>